<keyword evidence="7" id="KW-0624">Polysaccharide degradation</keyword>
<dbReference type="PRINTS" id="PR00735">
    <property type="entry name" value="GLHYDRLASE8"/>
</dbReference>
<keyword evidence="10" id="KW-1185">Reference proteome</keyword>
<dbReference type="Gene3D" id="1.50.10.10">
    <property type="match status" value="1"/>
</dbReference>
<feature type="signal peptide" evidence="8">
    <location>
        <begin position="1"/>
        <end position="19"/>
    </location>
</feature>
<keyword evidence="5" id="KW-0136">Cellulose degradation</keyword>
<evidence type="ECO:0000256" key="2">
    <source>
        <dbReference type="ARBA" id="ARBA00009209"/>
    </source>
</evidence>
<dbReference type="AlphaFoldDB" id="A0A1Q9AZQ5"/>
<dbReference type="InterPro" id="IPR012341">
    <property type="entry name" value="6hp_glycosidase-like_sf"/>
</dbReference>
<gene>
    <name evidence="9" type="ORF">BJF93_20720</name>
</gene>
<proteinExistence type="inferred from homology"/>
<keyword evidence="7" id="KW-0119">Carbohydrate metabolism</keyword>
<reference evidence="9 10" key="1">
    <citation type="submission" date="2016-09" db="EMBL/GenBank/DDBJ databases">
        <title>Rhizobium sp. nov., a novel species isolated from the rice rhizosphere.</title>
        <authorList>
            <person name="Zhao J."/>
            <person name="Zhang X."/>
        </authorList>
    </citation>
    <scope>NUCLEOTIDE SEQUENCE [LARGE SCALE GENOMIC DNA]</scope>
    <source>
        <strain evidence="9 10">1.7048</strain>
    </source>
</reference>
<evidence type="ECO:0000313" key="10">
    <source>
        <dbReference type="Proteomes" id="UP000186364"/>
    </source>
</evidence>
<feature type="chain" id="PRO_5010341432" description="cellulase" evidence="8">
    <location>
        <begin position="20"/>
        <end position="355"/>
    </location>
</feature>
<evidence type="ECO:0000256" key="8">
    <source>
        <dbReference type="SAM" id="SignalP"/>
    </source>
</evidence>
<evidence type="ECO:0000256" key="3">
    <source>
        <dbReference type="ARBA" id="ARBA00012601"/>
    </source>
</evidence>
<organism evidence="9 10">
    <name type="scientific">Xaviernesmea oryzae</name>
    <dbReference type="NCBI Taxonomy" id="464029"/>
    <lineage>
        <taxon>Bacteria</taxon>
        <taxon>Pseudomonadati</taxon>
        <taxon>Pseudomonadota</taxon>
        <taxon>Alphaproteobacteria</taxon>
        <taxon>Hyphomicrobiales</taxon>
        <taxon>Rhizobiaceae</taxon>
        <taxon>Rhizobium/Agrobacterium group</taxon>
        <taxon>Xaviernesmea</taxon>
    </lineage>
</organism>
<evidence type="ECO:0000256" key="1">
    <source>
        <dbReference type="ARBA" id="ARBA00000966"/>
    </source>
</evidence>
<dbReference type="EMBL" id="MKIP01000033">
    <property type="protein sequence ID" value="OLP61218.1"/>
    <property type="molecule type" value="Genomic_DNA"/>
</dbReference>
<comment type="similarity">
    <text evidence="2">Belongs to the glycosyl hydrolase 8 (cellulase D) family.</text>
</comment>
<keyword evidence="4" id="KW-0378">Hydrolase</keyword>
<dbReference type="Proteomes" id="UP000186364">
    <property type="component" value="Unassembled WGS sequence"/>
</dbReference>
<accession>A0A1Q9AZQ5</accession>
<protein>
    <recommendedName>
        <fullName evidence="3">cellulase</fullName>
        <ecNumber evidence="3">3.2.1.4</ecNumber>
    </recommendedName>
</protein>
<evidence type="ECO:0000256" key="4">
    <source>
        <dbReference type="ARBA" id="ARBA00022801"/>
    </source>
</evidence>
<dbReference type="EC" id="3.2.1.4" evidence="3"/>
<dbReference type="SUPFAM" id="SSF48208">
    <property type="entry name" value="Six-hairpin glycosidases"/>
    <property type="match status" value="1"/>
</dbReference>
<evidence type="ECO:0000256" key="6">
    <source>
        <dbReference type="ARBA" id="ARBA00023295"/>
    </source>
</evidence>
<dbReference type="Pfam" id="PF01270">
    <property type="entry name" value="Glyco_hydro_8"/>
    <property type="match status" value="1"/>
</dbReference>
<dbReference type="GO" id="GO:0008810">
    <property type="term" value="F:cellulase activity"/>
    <property type="evidence" value="ECO:0007669"/>
    <property type="project" value="UniProtKB-EC"/>
</dbReference>
<dbReference type="GO" id="GO:0030245">
    <property type="term" value="P:cellulose catabolic process"/>
    <property type="evidence" value="ECO:0007669"/>
    <property type="project" value="UniProtKB-KW"/>
</dbReference>
<keyword evidence="6" id="KW-0326">Glycosidase</keyword>
<keyword evidence="8" id="KW-0732">Signal</keyword>
<name>A0A1Q9AZQ5_9HYPH</name>
<comment type="catalytic activity">
    <reaction evidence="1">
        <text>Endohydrolysis of (1-&gt;4)-beta-D-glucosidic linkages in cellulose, lichenin and cereal beta-D-glucans.</text>
        <dbReference type="EC" id="3.2.1.4"/>
    </reaction>
</comment>
<sequence length="355" mass="37864">MIATLSLVIASGLPLAVRAAPETFLPQDYLRGAWWLYKSVFVEEGRVVDPSNGSVSHSEGQGYGMLIAVAADDRAGFDALWSWTKKTLYVRGDALAAWKWDPNAAGHVTDPNNASDGDLLIAWALFRAAATWNAPELKAEARAILRDLAAKAVIEVKGYGPVLLPAAHGFSAGEQAGAPVVNLSYWVFPALKDLAGFDDTFPAEALFASGQALLSKGRFGSSDLPADWMSLEGDVPRPAPTYAPVFGYEAIRIPLYAAWALAEPPRLLDGLDKRWRQHGAPALTVMDLATAAPLTAMSDPGYRAVSTLLSCSLSSGGTGDEIAPFAPTEYYPSTLHLLSLLAISERYASCLPSLN</sequence>
<dbReference type="InterPro" id="IPR008928">
    <property type="entry name" value="6-hairpin_glycosidase_sf"/>
</dbReference>
<evidence type="ECO:0000256" key="7">
    <source>
        <dbReference type="ARBA" id="ARBA00023326"/>
    </source>
</evidence>
<evidence type="ECO:0000313" key="9">
    <source>
        <dbReference type="EMBL" id="OLP61218.1"/>
    </source>
</evidence>
<comment type="caution">
    <text evidence="9">The sequence shown here is derived from an EMBL/GenBank/DDBJ whole genome shotgun (WGS) entry which is preliminary data.</text>
</comment>
<dbReference type="InterPro" id="IPR002037">
    <property type="entry name" value="Glyco_hydro_8"/>
</dbReference>
<evidence type="ECO:0000256" key="5">
    <source>
        <dbReference type="ARBA" id="ARBA00023001"/>
    </source>
</evidence>